<organism evidence="1 2">
    <name type="scientific">Ornithinicoccus hortensis</name>
    <dbReference type="NCBI Taxonomy" id="82346"/>
    <lineage>
        <taxon>Bacteria</taxon>
        <taxon>Bacillati</taxon>
        <taxon>Actinomycetota</taxon>
        <taxon>Actinomycetes</taxon>
        <taxon>Micrococcales</taxon>
        <taxon>Intrasporangiaceae</taxon>
        <taxon>Ornithinicoccus</taxon>
    </lineage>
</organism>
<name>A0A542YV85_9MICO</name>
<dbReference type="PANTHER" id="PTHR38009:SF1">
    <property type="entry name" value="CONSERVED HYPOTHETICAL PHAGE TAIL PROTEIN"/>
    <property type="match status" value="1"/>
</dbReference>
<dbReference type="PANTHER" id="PTHR38009">
    <property type="entry name" value="CONSERVED HYPOTHETICAL PHAGE TAIL PROTEIN"/>
    <property type="match status" value="1"/>
</dbReference>
<dbReference type="Pfam" id="PF06841">
    <property type="entry name" value="Phage_T4_gp19"/>
    <property type="match status" value="1"/>
</dbReference>
<accession>A0A542YV85</accession>
<reference evidence="1 2" key="1">
    <citation type="submission" date="2019-06" db="EMBL/GenBank/DDBJ databases">
        <title>Sequencing the genomes of 1000 actinobacteria strains.</title>
        <authorList>
            <person name="Klenk H.-P."/>
        </authorList>
    </citation>
    <scope>NUCLEOTIDE SEQUENCE [LARGE SCALE GENOMIC DNA]</scope>
    <source>
        <strain evidence="1 2">DSM 12335</strain>
    </source>
</reference>
<dbReference type="EMBL" id="VFOP01000001">
    <property type="protein sequence ID" value="TQL51874.1"/>
    <property type="molecule type" value="Genomic_DNA"/>
</dbReference>
<dbReference type="OrthoDB" id="9799891at2"/>
<proteinExistence type="predicted"/>
<keyword evidence="2" id="KW-1185">Reference proteome</keyword>
<protein>
    <submittedName>
        <fullName evidence="1">Phage tail-like protein</fullName>
    </submittedName>
</protein>
<dbReference type="GO" id="GO:0005198">
    <property type="term" value="F:structural molecule activity"/>
    <property type="evidence" value="ECO:0007669"/>
    <property type="project" value="InterPro"/>
</dbReference>
<dbReference type="InterPro" id="IPR011747">
    <property type="entry name" value="CHP02241"/>
</dbReference>
<dbReference type="InterPro" id="IPR010667">
    <property type="entry name" value="Phage_T4_Gp19"/>
</dbReference>
<dbReference type="RefSeq" id="WP_141785825.1">
    <property type="nucleotide sequence ID" value="NZ_BAAAIK010000001.1"/>
</dbReference>
<dbReference type="AlphaFoldDB" id="A0A542YV85"/>
<sequence length="143" mass="15410">MADEELTVTTCWGVDVGGKMLGSFITCEGLGMELVMEQREEGGNNGFVWQLPTRVKYSNVKLSRPICQDTGEAVSWLTRIVQKAEPVGATIRALTADGQNVAVWTLQGVIPVRWTGPSMSTDSAKVATETIELAHHGFTVGKG</sequence>
<evidence type="ECO:0000313" key="2">
    <source>
        <dbReference type="Proteomes" id="UP000319516"/>
    </source>
</evidence>
<gene>
    <name evidence="1" type="ORF">FB467_3041</name>
</gene>
<dbReference type="NCBIfam" id="TIGR02241">
    <property type="entry name" value="conserved hypothetical phage tail region protein"/>
    <property type="match status" value="1"/>
</dbReference>
<evidence type="ECO:0000313" key="1">
    <source>
        <dbReference type="EMBL" id="TQL51874.1"/>
    </source>
</evidence>
<dbReference type="Proteomes" id="UP000319516">
    <property type="component" value="Unassembled WGS sequence"/>
</dbReference>
<comment type="caution">
    <text evidence="1">The sequence shown here is derived from an EMBL/GenBank/DDBJ whole genome shotgun (WGS) entry which is preliminary data.</text>
</comment>